<proteinExistence type="predicted"/>
<dbReference type="Proteomes" id="UP000545037">
    <property type="component" value="Unassembled WGS sequence"/>
</dbReference>
<comment type="caution">
    <text evidence="3">The sequence shown here is derived from an EMBL/GenBank/DDBJ whole genome shotgun (WGS) entry which is preliminary data.</text>
</comment>
<dbReference type="AlphaFoldDB" id="A0A7W9CGU3"/>
<keyword evidence="4" id="KW-1185">Reference proteome</keyword>
<name>A0A7W9CGU3_9CAUL</name>
<feature type="domain" description="Surface-adhesin protein E-like" evidence="2">
    <location>
        <begin position="26"/>
        <end position="126"/>
    </location>
</feature>
<dbReference type="Pfam" id="PF16747">
    <property type="entry name" value="Adhesin_E"/>
    <property type="match status" value="1"/>
</dbReference>
<evidence type="ECO:0000313" key="4">
    <source>
        <dbReference type="Proteomes" id="UP000545037"/>
    </source>
</evidence>
<reference evidence="3 4" key="1">
    <citation type="submission" date="2020-08" db="EMBL/GenBank/DDBJ databases">
        <title>Genomic Encyclopedia of Type Strains, Phase IV (KMG-IV): sequencing the most valuable type-strain genomes for metagenomic binning, comparative biology and taxonomic classification.</title>
        <authorList>
            <person name="Goeker M."/>
        </authorList>
    </citation>
    <scope>NUCLEOTIDE SEQUENCE [LARGE SCALE GENOMIC DNA]</scope>
    <source>
        <strain evidence="3 4">DSM 4737</strain>
    </source>
</reference>
<dbReference type="RefSeq" id="WP_183212154.1">
    <property type="nucleotide sequence ID" value="NZ_JACHOR010000001.1"/>
</dbReference>
<feature type="chain" id="PRO_5031478687" description="Surface-adhesin protein E-like domain-containing protein" evidence="1">
    <location>
        <begin position="24"/>
        <end position="148"/>
    </location>
</feature>
<keyword evidence="1" id="KW-0732">Signal</keyword>
<protein>
    <recommendedName>
        <fullName evidence="2">Surface-adhesin protein E-like domain-containing protein</fullName>
    </recommendedName>
</protein>
<accession>A0A7W9CGU3</accession>
<sequence length="148" mass="15915">MKFRSAILWGVAASLAAGGVAAAQEWHAISRNAERVYLADVGGMGVVDDVTTIMVARVSRRPASPTDFSYTADEYAYRCASNQVRPGASVEYGEDGTETSRFEDGGDWETVRPDTLDAFVKQVACDGERANPPVFPSIKAFMEAGRGN</sequence>
<gene>
    <name evidence="3" type="ORF">GGR13_000823</name>
</gene>
<evidence type="ECO:0000256" key="1">
    <source>
        <dbReference type="SAM" id="SignalP"/>
    </source>
</evidence>
<feature type="signal peptide" evidence="1">
    <location>
        <begin position="1"/>
        <end position="23"/>
    </location>
</feature>
<dbReference type="InterPro" id="IPR031939">
    <property type="entry name" value="Adhesin_E-like"/>
</dbReference>
<dbReference type="EMBL" id="JACHOR010000001">
    <property type="protein sequence ID" value="MBB5745251.1"/>
    <property type="molecule type" value="Genomic_DNA"/>
</dbReference>
<evidence type="ECO:0000313" key="3">
    <source>
        <dbReference type="EMBL" id="MBB5745251.1"/>
    </source>
</evidence>
<organism evidence="3 4">
    <name type="scientific">Brevundimonas variabilis</name>
    <dbReference type="NCBI Taxonomy" id="74312"/>
    <lineage>
        <taxon>Bacteria</taxon>
        <taxon>Pseudomonadati</taxon>
        <taxon>Pseudomonadota</taxon>
        <taxon>Alphaproteobacteria</taxon>
        <taxon>Caulobacterales</taxon>
        <taxon>Caulobacteraceae</taxon>
        <taxon>Brevundimonas</taxon>
    </lineage>
</organism>
<evidence type="ECO:0000259" key="2">
    <source>
        <dbReference type="Pfam" id="PF16747"/>
    </source>
</evidence>